<keyword evidence="4" id="KW-1185">Reference proteome</keyword>
<dbReference type="CDD" id="cd00303">
    <property type="entry name" value="retropepsin_like"/>
    <property type="match status" value="1"/>
</dbReference>
<gene>
    <name evidence="3" type="ORF">GCM10009422_26150</name>
</gene>
<dbReference type="SUPFAM" id="SSF50630">
    <property type="entry name" value="Acid proteases"/>
    <property type="match status" value="1"/>
</dbReference>
<reference evidence="4" key="1">
    <citation type="journal article" date="2019" name="Int. J. Syst. Evol. Microbiol.">
        <title>The Global Catalogue of Microorganisms (GCM) 10K type strain sequencing project: providing services to taxonomists for standard genome sequencing and annotation.</title>
        <authorList>
            <consortium name="The Broad Institute Genomics Platform"/>
            <consortium name="The Broad Institute Genome Sequencing Center for Infectious Disease"/>
            <person name="Wu L."/>
            <person name="Ma J."/>
        </authorList>
    </citation>
    <scope>NUCLEOTIDE SEQUENCE [LARGE SCALE GENOMIC DNA]</scope>
    <source>
        <strain evidence="4">JCM 12928</strain>
    </source>
</reference>
<comment type="caution">
    <text evidence="3">The sequence shown here is derived from an EMBL/GenBank/DDBJ whole genome shotgun (WGS) entry which is preliminary data.</text>
</comment>
<proteinExistence type="predicted"/>
<dbReference type="EMBL" id="BAAAGA010000006">
    <property type="protein sequence ID" value="GAA0627866.1"/>
    <property type="molecule type" value="Genomic_DNA"/>
</dbReference>
<dbReference type="Gene3D" id="2.40.70.10">
    <property type="entry name" value="Acid Proteases"/>
    <property type="match status" value="1"/>
</dbReference>
<keyword evidence="1" id="KW-0378">Hydrolase</keyword>
<organism evidence="3 4">
    <name type="scientific">Brevundimonas kwangchunensis</name>
    <dbReference type="NCBI Taxonomy" id="322163"/>
    <lineage>
        <taxon>Bacteria</taxon>
        <taxon>Pseudomonadati</taxon>
        <taxon>Pseudomonadota</taxon>
        <taxon>Alphaproteobacteria</taxon>
        <taxon>Caulobacterales</taxon>
        <taxon>Caulobacteraceae</taxon>
        <taxon>Brevundimonas</taxon>
    </lineage>
</organism>
<dbReference type="InterPro" id="IPR021109">
    <property type="entry name" value="Peptidase_aspartic_dom_sf"/>
</dbReference>
<evidence type="ECO:0000313" key="4">
    <source>
        <dbReference type="Proteomes" id="UP001501352"/>
    </source>
</evidence>
<evidence type="ECO:0000313" key="3">
    <source>
        <dbReference type="EMBL" id="GAA0627866.1"/>
    </source>
</evidence>
<evidence type="ECO:0000259" key="2">
    <source>
        <dbReference type="PROSITE" id="PS50175"/>
    </source>
</evidence>
<evidence type="ECO:0000256" key="1">
    <source>
        <dbReference type="ARBA" id="ARBA00022801"/>
    </source>
</evidence>
<dbReference type="Proteomes" id="UP001501352">
    <property type="component" value="Unassembled WGS sequence"/>
</dbReference>
<name>A0ABP3S703_9CAUL</name>
<accession>A0ABP3S703</accession>
<feature type="domain" description="Peptidase A2" evidence="2">
    <location>
        <begin position="51"/>
        <end position="87"/>
    </location>
</feature>
<protein>
    <recommendedName>
        <fullName evidence="2">Peptidase A2 domain-containing protein</fullName>
    </recommendedName>
</protein>
<sequence>MPKESVGFKSGFGGLSAADLLVQIGPTVHVDIGRKSRSKPGEPPDLIGKRIKALIDTGAGGDCIDEVLAQELGLPATEKGEISGVGGRHKATIYTARLYVPALDKLLFQEFTGVKLAEGAQPHRVLLGRTFLRHYRMSYNGASGQVELSTGDD</sequence>
<dbReference type="Pfam" id="PF13975">
    <property type="entry name" value="gag-asp_proteas"/>
    <property type="match status" value="1"/>
</dbReference>
<dbReference type="InterPro" id="IPR001995">
    <property type="entry name" value="Peptidase_A2_cat"/>
</dbReference>
<dbReference type="PROSITE" id="PS50175">
    <property type="entry name" value="ASP_PROT_RETROV"/>
    <property type="match status" value="1"/>
</dbReference>